<dbReference type="Gene3D" id="3.30.70.330">
    <property type="match status" value="1"/>
</dbReference>
<evidence type="ECO:0000259" key="5">
    <source>
        <dbReference type="PROSITE" id="PS50102"/>
    </source>
</evidence>
<dbReference type="GO" id="GO:0003723">
    <property type="term" value="F:RNA binding"/>
    <property type="evidence" value="ECO:0007669"/>
    <property type="project" value="UniProtKB-UniRule"/>
</dbReference>
<proteinExistence type="predicted"/>
<feature type="chain" id="PRO_5040385220" description="RRM domain-containing protein" evidence="4">
    <location>
        <begin position="36"/>
        <end position="1089"/>
    </location>
</feature>
<name>A0A9N8DJM5_9STRA</name>
<keyword evidence="7" id="KW-1185">Reference proteome</keyword>
<feature type="transmembrane region" description="Helical" evidence="3">
    <location>
        <begin position="737"/>
        <end position="759"/>
    </location>
</feature>
<dbReference type="OrthoDB" id="47957at2759"/>
<feature type="compositionally biased region" description="Polar residues" evidence="2">
    <location>
        <begin position="834"/>
        <end position="855"/>
    </location>
</feature>
<feature type="region of interest" description="Disordered" evidence="2">
    <location>
        <begin position="776"/>
        <end position="866"/>
    </location>
</feature>
<dbReference type="CDD" id="cd00590">
    <property type="entry name" value="RRM_SF"/>
    <property type="match status" value="1"/>
</dbReference>
<gene>
    <name evidence="6" type="ORF">SEMRO_122_G059230.1</name>
</gene>
<dbReference type="InterPro" id="IPR012677">
    <property type="entry name" value="Nucleotide-bd_a/b_plait_sf"/>
</dbReference>
<dbReference type="EMBL" id="CAICTM010000121">
    <property type="protein sequence ID" value="CAB9501929.1"/>
    <property type="molecule type" value="Genomic_DNA"/>
</dbReference>
<keyword evidence="3" id="KW-0812">Transmembrane</keyword>
<feature type="region of interest" description="Disordered" evidence="2">
    <location>
        <begin position="249"/>
        <end position="296"/>
    </location>
</feature>
<feature type="compositionally biased region" description="Acidic residues" evidence="2">
    <location>
        <begin position="856"/>
        <end position="866"/>
    </location>
</feature>
<keyword evidence="1" id="KW-0694">RNA-binding</keyword>
<dbReference type="PROSITE" id="PS50102">
    <property type="entry name" value="RRM"/>
    <property type="match status" value="1"/>
</dbReference>
<organism evidence="6 7">
    <name type="scientific">Seminavis robusta</name>
    <dbReference type="NCBI Taxonomy" id="568900"/>
    <lineage>
        <taxon>Eukaryota</taxon>
        <taxon>Sar</taxon>
        <taxon>Stramenopiles</taxon>
        <taxon>Ochrophyta</taxon>
        <taxon>Bacillariophyta</taxon>
        <taxon>Bacillariophyceae</taxon>
        <taxon>Bacillariophycidae</taxon>
        <taxon>Naviculales</taxon>
        <taxon>Naviculaceae</taxon>
        <taxon>Seminavis</taxon>
    </lineage>
</organism>
<feature type="compositionally biased region" description="Polar residues" evidence="2">
    <location>
        <begin position="258"/>
        <end position="271"/>
    </location>
</feature>
<feature type="compositionally biased region" description="Polar residues" evidence="2">
    <location>
        <begin position="809"/>
        <end position="818"/>
    </location>
</feature>
<feature type="region of interest" description="Disordered" evidence="2">
    <location>
        <begin position="195"/>
        <end position="229"/>
    </location>
</feature>
<feature type="domain" description="RRM" evidence="5">
    <location>
        <begin position="1011"/>
        <end position="1086"/>
    </location>
</feature>
<feature type="compositionally biased region" description="Low complexity" evidence="2">
    <location>
        <begin position="393"/>
        <end position="404"/>
    </location>
</feature>
<protein>
    <recommendedName>
        <fullName evidence="5">RRM domain-containing protein</fullName>
    </recommendedName>
</protein>
<feature type="region of interest" description="Disordered" evidence="2">
    <location>
        <begin position="505"/>
        <end position="540"/>
    </location>
</feature>
<dbReference type="InterPro" id="IPR000504">
    <property type="entry name" value="RRM_dom"/>
</dbReference>
<keyword evidence="3" id="KW-1133">Transmembrane helix</keyword>
<keyword evidence="4" id="KW-0732">Signal</keyword>
<dbReference type="SUPFAM" id="SSF54928">
    <property type="entry name" value="RNA-binding domain, RBD"/>
    <property type="match status" value="1"/>
</dbReference>
<accession>A0A9N8DJM5</accession>
<evidence type="ECO:0000313" key="6">
    <source>
        <dbReference type="EMBL" id="CAB9501929.1"/>
    </source>
</evidence>
<reference evidence="6" key="1">
    <citation type="submission" date="2020-06" db="EMBL/GenBank/DDBJ databases">
        <authorList>
            <consortium name="Plant Systems Biology data submission"/>
        </authorList>
    </citation>
    <scope>NUCLEOTIDE SEQUENCE</scope>
    <source>
        <strain evidence="6">D6</strain>
    </source>
</reference>
<evidence type="ECO:0000256" key="2">
    <source>
        <dbReference type="SAM" id="MobiDB-lite"/>
    </source>
</evidence>
<feature type="region of interest" description="Disordered" evidence="2">
    <location>
        <begin position="393"/>
        <end position="417"/>
    </location>
</feature>
<sequence>MKRTRSRRRRVRTSMLVQYVGVLLLLLSGSHRCSADDMSNTTTTKVETFEPTMEPTPEPTAEPTPTFLATLAPVLEQILTAPTVELENPGEINAYFHLDFDIRSGLLEEGHMNETEVALFEFFMGRMQRNYLPRDVYELIVVDCYFLQQGFFVDGDELIFFPSVLTEAPTVAPTMATTSSTIFPTAPTVVVEAATAQPQQPTPQATVTTTTTTSAPVTRAPQQSNNNNNNARQRWLESVQWNKQFALRQAKQTKGKHNNTTTIPSIKRNATLSSKQLSNNKKKKKRRFLQQQQQLTGLNGTHHFRYSFQMHYRSNSPRANLTDRPGELQEYVNTNKENISIGLAQIIGVLPYERLAIVNMNETAAITDAPTTSPSAAPSASFAPSAAPSISAAPSLSSSPSALPSNPPSQAPSLSPTLSPSAFPTFVSNQTELENVEVHFTVIAPPTAGYMNESQEEEFCAQMVSRTAVFAPDAVDRVVSECTFFVESFIVEAIPVTLAPTTQQELISTATPAPQTRRRLRRQPQPKQTNSSTTKNATLLPPSWRKTRSQWKRWISANKRNTTNTTTTSSTTTTTTNTILDQRRIQEASDSSVRHTYIYPFRMRYTSDSEDLENFTTLFLYNLADSAAWFNPMLTEILHLNASNELQIQQVTTFITKSSAPTMSLMPSESPTNFPTEPQPTYFPTLEPTERPPPTDGPTLGPSFFNENLTEAIASRADGTGNNDGEGSNGSNNENTLIIVIIVVAIVSLASLAGMAWFYKTRQSKMQQLLMENMSANAAEEHSSRSGARGRNKHGTVETSRGGRYDVTVATSPLSSSGDGMANYQMQRGGGNNLVMSPSTSESILSNPSLLSNGQGDDDDDEEEDLVAEVDDPLERHSKLSPLDELDRFKDQNLEKMRSDVEDNVTGMDGMMSQALTMALMPGGDNASGLLWAGASDPMQIEANALWEVTDWMKRNEGSSVDDKQTFMQLMLNKMVTSVRQGILGPDDASRTIHECAFLLNLQLANDLPPTTIILSGMRKTVRANDVLRAFRRFGHIDDAAVASNQRGFGVVRFRSPKAADDAHSKFKTGEIVVQDVAVQVRVLKPESQ</sequence>
<comment type="caution">
    <text evidence="6">The sequence shown here is derived from an EMBL/GenBank/DDBJ whole genome shotgun (WGS) entry which is preliminary data.</text>
</comment>
<evidence type="ECO:0000313" key="7">
    <source>
        <dbReference type="Proteomes" id="UP001153069"/>
    </source>
</evidence>
<dbReference type="Proteomes" id="UP001153069">
    <property type="component" value="Unassembled WGS sequence"/>
</dbReference>
<dbReference type="PANTHER" id="PTHR48148">
    <property type="entry name" value="KERATINOCYTE PROLINE-RICH PROTEIN"/>
    <property type="match status" value="1"/>
</dbReference>
<dbReference type="InterPro" id="IPR035979">
    <property type="entry name" value="RBD_domain_sf"/>
</dbReference>
<feature type="signal peptide" evidence="4">
    <location>
        <begin position="1"/>
        <end position="35"/>
    </location>
</feature>
<dbReference type="AlphaFoldDB" id="A0A9N8DJM5"/>
<dbReference type="PANTHER" id="PTHR48148:SF2">
    <property type="entry name" value="PA14 DOMAIN-CONTAINING PROTEIN"/>
    <property type="match status" value="1"/>
</dbReference>
<evidence type="ECO:0000256" key="4">
    <source>
        <dbReference type="SAM" id="SignalP"/>
    </source>
</evidence>
<evidence type="ECO:0000256" key="3">
    <source>
        <dbReference type="SAM" id="Phobius"/>
    </source>
</evidence>
<keyword evidence="3" id="KW-0472">Membrane</keyword>
<evidence type="ECO:0000256" key="1">
    <source>
        <dbReference type="PROSITE-ProRule" id="PRU00176"/>
    </source>
</evidence>
<dbReference type="SMART" id="SM00360">
    <property type="entry name" value="RRM"/>
    <property type="match status" value="1"/>
</dbReference>